<protein>
    <submittedName>
        <fullName evidence="2">Uncharacterized protein</fullName>
    </submittedName>
</protein>
<reference evidence="2 3" key="1">
    <citation type="journal article" date="2010" name="J. Bacteriol.">
        <title>Genome sequences of Pelagibaca bermudensis HTCC2601T and Maritimibacter alkaliphilus HTCC2654T, the type strains of two marine Roseobacter genera.</title>
        <authorList>
            <person name="Thrash J.C."/>
            <person name="Cho J.C."/>
            <person name="Ferriera S."/>
            <person name="Johnson J."/>
            <person name="Vergin K.L."/>
            <person name="Giovannoni S.J."/>
        </authorList>
    </citation>
    <scope>NUCLEOTIDE SEQUENCE [LARGE SCALE GENOMIC DNA]</scope>
    <source>
        <strain evidence="3">DSM 26914 / JCM 13377 / KCTC 12554 / HTCC2601</strain>
    </source>
</reference>
<evidence type="ECO:0000313" key="2">
    <source>
        <dbReference type="EMBL" id="EAU48688.1"/>
    </source>
</evidence>
<proteinExistence type="predicted"/>
<name>Q0FW64_SALBH</name>
<dbReference type="EMBL" id="AATQ01000001">
    <property type="protein sequence ID" value="EAU48688.1"/>
    <property type="molecule type" value="Genomic_DNA"/>
</dbReference>
<keyword evidence="3" id="KW-1185">Reference proteome</keyword>
<dbReference type="Proteomes" id="UP000006230">
    <property type="component" value="Unassembled WGS sequence"/>
</dbReference>
<sequence length="25" mass="2835">MLTGMTPRSCASFEVRPPGKRIFRP</sequence>
<dbReference type="AlphaFoldDB" id="Q0FW64"/>
<dbReference type="HOGENOM" id="CLU_3419092_0_0_5"/>
<evidence type="ECO:0000313" key="3">
    <source>
        <dbReference type="Proteomes" id="UP000006230"/>
    </source>
</evidence>
<gene>
    <name evidence="2" type="ORF">R2601_03908</name>
</gene>
<dbReference type="STRING" id="314265.R2601_03908"/>
<evidence type="ECO:0000256" key="1">
    <source>
        <dbReference type="SAM" id="MobiDB-lite"/>
    </source>
</evidence>
<comment type="caution">
    <text evidence="2">The sequence shown here is derived from an EMBL/GenBank/DDBJ whole genome shotgun (WGS) entry which is preliminary data.</text>
</comment>
<feature type="region of interest" description="Disordered" evidence="1">
    <location>
        <begin position="1"/>
        <end position="25"/>
    </location>
</feature>
<organism evidence="2 3">
    <name type="scientific">Salipiger bermudensis (strain DSM 26914 / JCM 13377 / KCTC 12554 / HTCC2601)</name>
    <name type="common">Pelagibaca bermudensis</name>
    <dbReference type="NCBI Taxonomy" id="314265"/>
    <lineage>
        <taxon>Bacteria</taxon>
        <taxon>Pseudomonadati</taxon>
        <taxon>Pseudomonadota</taxon>
        <taxon>Alphaproteobacteria</taxon>
        <taxon>Rhodobacterales</taxon>
        <taxon>Roseobacteraceae</taxon>
        <taxon>Salipiger</taxon>
    </lineage>
</organism>
<accession>Q0FW64</accession>